<feature type="domain" description="Cytochrome b5 heme-binding" evidence="6">
    <location>
        <begin position="4"/>
        <end position="91"/>
    </location>
</feature>
<keyword evidence="5" id="KW-0812">Transmembrane</keyword>
<dbReference type="SUPFAM" id="SSF55856">
    <property type="entry name" value="Cytochrome b5-like heme/steroid binding domain"/>
    <property type="match status" value="1"/>
</dbReference>
<proteinExistence type="inferred from homology"/>
<feature type="transmembrane region" description="Helical" evidence="5">
    <location>
        <begin position="109"/>
        <end position="134"/>
    </location>
</feature>
<evidence type="ECO:0000256" key="5">
    <source>
        <dbReference type="RuleBase" id="RU362121"/>
    </source>
</evidence>
<keyword evidence="5" id="KW-1133">Transmembrane helix</keyword>
<dbReference type="PANTHER" id="PTHR19359">
    <property type="entry name" value="CYTOCHROME B5"/>
    <property type="match status" value="1"/>
</dbReference>
<evidence type="ECO:0000313" key="7">
    <source>
        <dbReference type="EMBL" id="CAE0622976.1"/>
    </source>
</evidence>
<dbReference type="InterPro" id="IPR036400">
    <property type="entry name" value="Cyt_B5-like_heme/steroid_sf"/>
</dbReference>
<evidence type="ECO:0000256" key="2">
    <source>
        <dbReference type="ARBA" id="ARBA00022723"/>
    </source>
</evidence>
<dbReference type="PRINTS" id="PR00363">
    <property type="entry name" value="CYTOCHROMEB5"/>
</dbReference>
<gene>
    <name evidence="7" type="ORF">HAKA00212_LOCUS1639</name>
</gene>
<keyword evidence="2 5" id="KW-0479">Metal-binding</keyword>
<sequence length="138" mass="15170">MAETKEYTWDEIRAHDSEEKGVWLCIGNAKTGGPMMVYDVTKYLNDHPGGGDQLLDVTGDNADKAHQMFEDINHTNDARDIMKKFVIGKLKMTPEEEAAMKEKAEKAKAAASGGGLNMLAVLIVLIAVAAGYYFTQMK</sequence>
<keyword evidence="5" id="KW-0472">Membrane</keyword>
<dbReference type="SMART" id="SM01117">
    <property type="entry name" value="Cyt-b5"/>
    <property type="match status" value="1"/>
</dbReference>
<comment type="similarity">
    <text evidence="4 5">Belongs to the cytochrome b5 family.</text>
</comment>
<evidence type="ECO:0000256" key="4">
    <source>
        <dbReference type="ARBA" id="ARBA00038168"/>
    </source>
</evidence>
<evidence type="ECO:0000256" key="1">
    <source>
        <dbReference type="ARBA" id="ARBA00022617"/>
    </source>
</evidence>
<dbReference type="AlphaFoldDB" id="A0A6S9EAT3"/>
<dbReference type="InterPro" id="IPR018506">
    <property type="entry name" value="Cyt_B5_heme-BS"/>
</dbReference>
<protein>
    <recommendedName>
        <fullName evidence="6">Cytochrome b5 heme-binding domain-containing protein</fullName>
    </recommendedName>
</protein>
<dbReference type="PANTHER" id="PTHR19359:SF14">
    <property type="entry name" value="CYTOCHROME B5 A"/>
    <property type="match status" value="1"/>
</dbReference>
<dbReference type="GO" id="GO:0020037">
    <property type="term" value="F:heme binding"/>
    <property type="evidence" value="ECO:0007669"/>
    <property type="project" value="UniProtKB-UniRule"/>
</dbReference>
<name>A0A6S9EAT3_HETAK</name>
<dbReference type="Pfam" id="PF00173">
    <property type="entry name" value="Cyt-b5"/>
    <property type="match status" value="1"/>
</dbReference>
<dbReference type="PROSITE" id="PS00191">
    <property type="entry name" value="CYTOCHROME_B5_1"/>
    <property type="match status" value="1"/>
</dbReference>
<accession>A0A6S9EAT3</accession>
<keyword evidence="3 5" id="KW-0408">Iron</keyword>
<dbReference type="EMBL" id="HBIU01004432">
    <property type="protein sequence ID" value="CAE0622976.1"/>
    <property type="molecule type" value="Transcribed_RNA"/>
</dbReference>
<evidence type="ECO:0000259" key="6">
    <source>
        <dbReference type="PROSITE" id="PS50255"/>
    </source>
</evidence>
<dbReference type="GO" id="GO:0046872">
    <property type="term" value="F:metal ion binding"/>
    <property type="evidence" value="ECO:0007669"/>
    <property type="project" value="UniProtKB-UniRule"/>
</dbReference>
<dbReference type="GO" id="GO:0016020">
    <property type="term" value="C:membrane"/>
    <property type="evidence" value="ECO:0007669"/>
    <property type="project" value="TreeGrafter"/>
</dbReference>
<dbReference type="PROSITE" id="PS50255">
    <property type="entry name" value="CYTOCHROME_B5_2"/>
    <property type="match status" value="1"/>
</dbReference>
<organism evidence="7">
    <name type="scientific">Heterosigma akashiwo</name>
    <name type="common">Chromophytic alga</name>
    <name type="synonym">Heterosigma carterae</name>
    <dbReference type="NCBI Taxonomy" id="2829"/>
    <lineage>
        <taxon>Eukaryota</taxon>
        <taxon>Sar</taxon>
        <taxon>Stramenopiles</taxon>
        <taxon>Ochrophyta</taxon>
        <taxon>Raphidophyceae</taxon>
        <taxon>Chattonellales</taxon>
        <taxon>Chattonellaceae</taxon>
        <taxon>Heterosigma</taxon>
    </lineage>
</organism>
<evidence type="ECO:0000256" key="3">
    <source>
        <dbReference type="ARBA" id="ARBA00023004"/>
    </source>
</evidence>
<dbReference type="InterPro" id="IPR001199">
    <property type="entry name" value="Cyt_B5-like_heme/steroid-bd"/>
</dbReference>
<reference evidence="7" key="1">
    <citation type="submission" date="2021-01" db="EMBL/GenBank/DDBJ databases">
        <authorList>
            <person name="Corre E."/>
            <person name="Pelletier E."/>
            <person name="Niang G."/>
            <person name="Scheremetjew M."/>
            <person name="Finn R."/>
            <person name="Kale V."/>
            <person name="Holt S."/>
            <person name="Cochrane G."/>
            <person name="Meng A."/>
            <person name="Brown T."/>
            <person name="Cohen L."/>
        </authorList>
    </citation>
    <scope>NUCLEOTIDE SEQUENCE</scope>
    <source>
        <strain evidence="7">CCMP3107</strain>
    </source>
</reference>
<dbReference type="InterPro" id="IPR050668">
    <property type="entry name" value="Cytochrome_b5"/>
</dbReference>
<dbReference type="Gene3D" id="3.10.120.10">
    <property type="entry name" value="Cytochrome b5-like heme/steroid binding domain"/>
    <property type="match status" value="1"/>
</dbReference>
<keyword evidence="1 5" id="KW-0349">Heme</keyword>